<dbReference type="Gene3D" id="2.60.40.1230">
    <property type="match status" value="1"/>
</dbReference>
<dbReference type="GeneID" id="102802417"/>
<dbReference type="Gene3D" id="3.30.310.10">
    <property type="entry name" value="TATA-Binding Protein"/>
    <property type="match status" value="1"/>
</dbReference>
<proteinExistence type="predicted"/>
<dbReference type="InterPro" id="IPR012295">
    <property type="entry name" value="TBP_dom_sf"/>
</dbReference>
<gene>
    <name evidence="9" type="primary">LOC102802417</name>
</gene>
<dbReference type="SUPFAM" id="SSF55711">
    <property type="entry name" value="Subdomain of clathrin and coatomer appendage domain"/>
    <property type="match status" value="1"/>
</dbReference>
<dbReference type="SUPFAM" id="SSF49348">
    <property type="entry name" value="Clathrin adaptor appendage domain"/>
    <property type="match status" value="1"/>
</dbReference>
<dbReference type="InterPro" id="IPR009028">
    <property type="entry name" value="Coatomer/calthrin_app_sub_C"/>
</dbReference>
<feature type="domain" description="Clathrin adaptor alpha/beta/gamma-adaptin appendage Ig-like subdomain" evidence="7">
    <location>
        <begin position="101"/>
        <end position="192"/>
    </location>
</feature>
<sequence>VWYRVIQIVINRDDVQGYAAKTVFESLQAPACHENMVKVGGYILGEFGNLIAGDPRSSPQVQFNLLHSKFHLCSITTRGLLLSSYVKFINLFHEMKVVIQEIGVKSEFRQSLGRLGLFYGNKTSYQFMNFMPVLSSPGNLKSDILLLMMFSLIPVDSTVDAGAQVQQLINVECNTSFDEAPILIVNFTVLKGPNSSGQCRWYCSIPQSISLKLPVMVNKFFEQTEMGSQIFFSRWKLLSNPAQEEQKIFKAQFPIDKEVNKAKIIGFGLSSLEGVDPNPDNYVGAGVIHTKAMQIGCLMRLEPNLQAQMYRLTLRTSKESVSKRLCELLSVQF</sequence>
<feature type="non-terminal residue" evidence="9">
    <location>
        <position position="1"/>
    </location>
</feature>
<evidence type="ECO:0000259" key="6">
    <source>
        <dbReference type="Pfam" id="PF02296"/>
    </source>
</evidence>
<dbReference type="SUPFAM" id="SSF48371">
    <property type="entry name" value="ARM repeat"/>
    <property type="match status" value="1"/>
</dbReference>
<evidence type="ECO:0000256" key="2">
    <source>
        <dbReference type="ARBA" id="ARBA00022927"/>
    </source>
</evidence>
<dbReference type="InterPro" id="IPR002553">
    <property type="entry name" value="Clathrin/coatomer_adapt-like_N"/>
</dbReference>
<evidence type="ECO:0000313" key="8">
    <source>
        <dbReference type="Proteomes" id="UP000694865"/>
    </source>
</evidence>
<accession>A0ABM0N0L3</accession>
<dbReference type="Pfam" id="PF02883">
    <property type="entry name" value="Alpha_adaptinC2"/>
    <property type="match status" value="1"/>
</dbReference>
<keyword evidence="3" id="KW-0472">Membrane</keyword>
<evidence type="ECO:0000256" key="1">
    <source>
        <dbReference type="ARBA" id="ARBA00022448"/>
    </source>
</evidence>
<feature type="domain" description="Clathrin adaptor alpha-adaptin appendage C-terminal subdomain" evidence="6">
    <location>
        <begin position="220"/>
        <end position="329"/>
    </location>
</feature>
<dbReference type="InterPro" id="IPR016024">
    <property type="entry name" value="ARM-type_fold"/>
</dbReference>
<keyword evidence="1" id="KW-0813">Transport</keyword>
<dbReference type="Proteomes" id="UP000694865">
    <property type="component" value="Unplaced"/>
</dbReference>
<evidence type="ECO:0000313" key="9">
    <source>
        <dbReference type="RefSeq" id="XP_006825804.1"/>
    </source>
</evidence>
<comment type="subcellular location">
    <subcellularLocation>
        <location evidence="4">Endomembrane system</location>
        <topology evidence="4">Peripheral membrane protein</topology>
        <orientation evidence="4">Cytoplasmic side</orientation>
    </subcellularLocation>
</comment>
<evidence type="ECO:0000256" key="3">
    <source>
        <dbReference type="ARBA" id="ARBA00023136"/>
    </source>
</evidence>
<dbReference type="Pfam" id="PF01602">
    <property type="entry name" value="Adaptin_N"/>
    <property type="match status" value="1"/>
</dbReference>
<keyword evidence="2" id="KW-0653">Protein transport</keyword>
<dbReference type="Pfam" id="PF02296">
    <property type="entry name" value="Alpha_adaptin_C"/>
    <property type="match status" value="1"/>
</dbReference>
<dbReference type="InterPro" id="IPR003164">
    <property type="entry name" value="Clathrin_a-adaptin_app_sub_C"/>
</dbReference>
<organism evidence="8 9">
    <name type="scientific">Saccoglossus kowalevskii</name>
    <name type="common">Acorn worm</name>
    <dbReference type="NCBI Taxonomy" id="10224"/>
    <lineage>
        <taxon>Eukaryota</taxon>
        <taxon>Metazoa</taxon>
        <taxon>Hemichordata</taxon>
        <taxon>Enteropneusta</taxon>
        <taxon>Harrimaniidae</taxon>
        <taxon>Saccoglossus</taxon>
    </lineage>
</organism>
<dbReference type="PANTHER" id="PTHR22780">
    <property type="entry name" value="ADAPTIN, ALPHA/GAMMA/EPSILON"/>
    <property type="match status" value="1"/>
</dbReference>
<name>A0ABM0N0L3_SACKO</name>
<keyword evidence="8" id="KW-1185">Reference proteome</keyword>
<evidence type="ECO:0000259" key="7">
    <source>
        <dbReference type="Pfam" id="PF02883"/>
    </source>
</evidence>
<dbReference type="RefSeq" id="XP_006825804.1">
    <property type="nucleotide sequence ID" value="XM_006825741.1"/>
</dbReference>
<dbReference type="InterPro" id="IPR050840">
    <property type="entry name" value="Adaptor_Complx_Large_Subunit"/>
</dbReference>
<evidence type="ECO:0000256" key="4">
    <source>
        <dbReference type="ARBA" id="ARBA00029433"/>
    </source>
</evidence>
<feature type="domain" description="Clathrin/coatomer adaptor adaptin-like N-terminal" evidence="5">
    <location>
        <begin position="1"/>
        <end position="99"/>
    </location>
</feature>
<protein>
    <submittedName>
        <fullName evidence="9">AP-2 complex subunit alpha-2-like</fullName>
    </submittedName>
</protein>
<reference evidence="9" key="1">
    <citation type="submission" date="2025-08" db="UniProtKB">
        <authorList>
            <consortium name="RefSeq"/>
        </authorList>
    </citation>
    <scope>IDENTIFICATION</scope>
    <source>
        <tissue evidence="9">Testes</tissue>
    </source>
</reference>
<evidence type="ECO:0000259" key="5">
    <source>
        <dbReference type="Pfam" id="PF01602"/>
    </source>
</evidence>
<dbReference type="InterPro" id="IPR013041">
    <property type="entry name" value="Clathrin_app_Ig-like_sf"/>
</dbReference>
<dbReference type="InterPro" id="IPR008152">
    <property type="entry name" value="Clathrin_a/b/g-adaptin_app_Ig"/>
</dbReference>